<comment type="caution">
    <text evidence="8">The sequence shown here is derived from an EMBL/GenBank/DDBJ whole genome shotgun (WGS) entry which is preliminary data.</text>
</comment>
<comment type="cofactor">
    <cofactor evidence="1">
        <name>FAD</name>
        <dbReference type="ChEBI" id="CHEBI:57692"/>
    </cofactor>
</comment>
<protein>
    <recommendedName>
        <fullName evidence="7">FAD-binding domain-containing protein</fullName>
    </recommendedName>
</protein>
<reference evidence="8 9" key="1">
    <citation type="submission" date="2019-02" db="EMBL/GenBank/DDBJ databases">
        <title>Genome sequencing of the rare red list fungi Bondarzewia mesenterica.</title>
        <authorList>
            <person name="Buettner E."/>
            <person name="Kellner H."/>
        </authorList>
    </citation>
    <scope>NUCLEOTIDE SEQUENCE [LARGE SCALE GENOMIC DNA]</scope>
    <source>
        <strain evidence="8 9">DSM 108281</strain>
    </source>
</reference>
<keyword evidence="6" id="KW-0503">Monooxygenase</keyword>
<evidence type="ECO:0000259" key="7">
    <source>
        <dbReference type="Pfam" id="PF01494"/>
    </source>
</evidence>
<dbReference type="InterPro" id="IPR018168">
    <property type="entry name" value="Ubi_Hdrlase_CS"/>
</dbReference>
<dbReference type="PROSITE" id="PS01304">
    <property type="entry name" value="UBIH"/>
    <property type="match status" value="1"/>
</dbReference>
<dbReference type="PANTHER" id="PTHR43876:SF7">
    <property type="entry name" value="UBIQUINONE BIOSYNTHESIS MONOOXYGENASE COQ6, MITOCHONDRIAL"/>
    <property type="match status" value="1"/>
</dbReference>
<dbReference type="InterPro" id="IPR036188">
    <property type="entry name" value="FAD/NAD-bd_sf"/>
</dbReference>
<dbReference type="OrthoDB" id="683240at2759"/>
<dbReference type="GO" id="GO:0071949">
    <property type="term" value="F:FAD binding"/>
    <property type="evidence" value="ECO:0007669"/>
    <property type="project" value="InterPro"/>
</dbReference>
<comment type="similarity">
    <text evidence="2">Belongs to the UbiH/COQ6 family.</text>
</comment>
<dbReference type="PANTHER" id="PTHR43876">
    <property type="entry name" value="UBIQUINONE BIOSYNTHESIS MONOOXYGENASE COQ6, MITOCHONDRIAL"/>
    <property type="match status" value="1"/>
</dbReference>
<dbReference type="GO" id="GO:0006744">
    <property type="term" value="P:ubiquinone biosynthetic process"/>
    <property type="evidence" value="ECO:0007669"/>
    <property type="project" value="InterPro"/>
</dbReference>
<dbReference type="NCBIfam" id="TIGR01988">
    <property type="entry name" value="Ubi-OHases"/>
    <property type="match status" value="1"/>
</dbReference>
<dbReference type="Pfam" id="PF01494">
    <property type="entry name" value="FAD_binding_3"/>
    <property type="match status" value="2"/>
</dbReference>
<accession>A0A4S4LG91</accession>
<keyword evidence="9" id="KW-1185">Reference proteome</keyword>
<dbReference type="InterPro" id="IPR010971">
    <property type="entry name" value="UbiH/COQ6"/>
</dbReference>
<dbReference type="GO" id="GO:0016705">
    <property type="term" value="F:oxidoreductase activity, acting on paired donors, with incorporation or reduction of molecular oxygen"/>
    <property type="evidence" value="ECO:0007669"/>
    <property type="project" value="InterPro"/>
</dbReference>
<keyword evidence="4" id="KW-0274">FAD</keyword>
<dbReference type="FunFam" id="3.50.50.60:FF:000021">
    <property type="entry name" value="Ubiquinone biosynthesis monooxygenase COQ6"/>
    <property type="match status" value="1"/>
</dbReference>
<gene>
    <name evidence="8" type="ORF">EW146_g8216</name>
</gene>
<evidence type="ECO:0000256" key="6">
    <source>
        <dbReference type="ARBA" id="ARBA00023033"/>
    </source>
</evidence>
<proteinExistence type="inferred from homology"/>
<dbReference type="AlphaFoldDB" id="A0A4S4LG91"/>
<evidence type="ECO:0000256" key="2">
    <source>
        <dbReference type="ARBA" id="ARBA00005349"/>
    </source>
</evidence>
<keyword evidence="5" id="KW-0560">Oxidoreductase</keyword>
<evidence type="ECO:0000313" key="9">
    <source>
        <dbReference type="Proteomes" id="UP000310158"/>
    </source>
</evidence>
<evidence type="ECO:0000256" key="4">
    <source>
        <dbReference type="ARBA" id="ARBA00022827"/>
    </source>
</evidence>
<feature type="domain" description="FAD-binding" evidence="7">
    <location>
        <begin position="275"/>
        <end position="326"/>
    </location>
</feature>
<dbReference type="Gene3D" id="3.50.50.60">
    <property type="entry name" value="FAD/NAD(P)-binding domain"/>
    <property type="match status" value="2"/>
</dbReference>
<evidence type="ECO:0000256" key="5">
    <source>
        <dbReference type="ARBA" id="ARBA00023002"/>
    </source>
</evidence>
<sequence length="459" mass="48995">MKVWDGVSDARINFNAVDLGFGRIAGTRQMARLTENLNLQRALLRHLGGSPAVQLVDNTKVESIQKDNQEGGGWPTVSLSNGRVLRARLLVGADGFNSPVRSYAGIQSYGWNYPTQAIVATLFHSPRSFVPNTTAYQRFLPTGPIAFLPLSPTASSLVWSTRPALAMALTKTDPVILSRMINAAFRLPEVSIRYLHDRILEAQEAGKPLSVEEITEEITWRERSYNIDCHSAYASASVDPASVNIGVPSVGAELLPPLVEIIQPGTVASFPLRFQHTESYIGNDARAVLVGDAAHTIHPLAGQGLNMGLADVACLARCVELAVIRGGDIGSYTALAPYARERYFENHKIMSVCDKLHKLYSATAEPIVWARSVGLEVLNELDTLKAAIMMSAGASDGNKGARDGSPAWGLAANAVEMVSGTARFAEVAGAGLRSTAVGALQQLARAAASAAGEAGQSRH</sequence>
<dbReference type="Proteomes" id="UP000310158">
    <property type="component" value="Unassembled WGS sequence"/>
</dbReference>
<dbReference type="InterPro" id="IPR051205">
    <property type="entry name" value="UbiH/COQ6_monooxygenase"/>
</dbReference>
<dbReference type="GO" id="GO:0005739">
    <property type="term" value="C:mitochondrion"/>
    <property type="evidence" value="ECO:0007669"/>
    <property type="project" value="TreeGrafter"/>
</dbReference>
<evidence type="ECO:0000313" key="8">
    <source>
        <dbReference type="EMBL" id="THH10942.1"/>
    </source>
</evidence>
<dbReference type="SUPFAM" id="SSF51905">
    <property type="entry name" value="FAD/NAD(P)-binding domain"/>
    <property type="match status" value="1"/>
</dbReference>
<keyword evidence="3" id="KW-0285">Flavoprotein</keyword>
<evidence type="ECO:0000256" key="1">
    <source>
        <dbReference type="ARBA" id="ARBA00001974"/>
    </source>
</evidence>
<feature type="domain" description="FAD-binding" evidence="7">
    <location>
        <begin position="38"/>
        <end position="152"/>
    </location>
</feature>
<organism evidence="8 9">
    <name type="scientific">Bondarzewia mesenterica</name>
    <dbReference type="NCBI Taxonomy" id="1095465"/>
    <lineage>
        <taxon>Eukaryota</taxon>
        <taxon>Fungi</taxon>
        <taxon>Dikarya</taxon>
        <taxon>Basidiomycota</taxon>
        <taxon>Agaricomycotina</taxon>
        <taxon>Agaricomycetes</taxon>
        <taxon>Russulales</taxon>
        <taxon>Bondarzewiaceae</taxon>
        <taxon>Bondarzewia</taxon>
    </lineage>
</organism>
<dbReference type="EMBL" id="SGPL01000541">
    <property type="protein sequence ID" value="THH10942.1"/>
    <property type="molecule type" value="Genomic_DNA"/>
</dbReference>
<evidence type="ECO:0000256" key="3">
    <source>
        <dbReference type="ARBA" id="ARBA00022630"/>
    </source>
</evidence>
<name>A0A4S4LG91_9AGAM</name>
<dbReference type="InterPro" id="IPR002938">
    <property type="entry name" value="FAD-bd"/>
</dbReference>
<dbReference type="GO" id="GO:0004497">
    <property type="term" value="F:monooxygenase activity"/>
    <property type="evidence" value="ECO:0007669"/>
    <property type="project" value="UniProtKB-KW"/>
</dbReference>